<dbReference type="InParanoid" id="A0A078A3T2"/>
<keyword evidence="2" id="KW-1185">Reference proteome</keyword>
<dbReference type="AlphaFoldDB" id="A0A078A3T2"/>
<organism evidence="1 2">
    <name type="scientific">Stylonychia lemnae</name>
    <name type="common">Ciliate</name>
    <dbReference type="NCBI Taxonomy" id="5949"/>
    <lineage>
        <taxon>Eukaryota</taxon>
        <taxon>Sar</taxon>
        <taxon>Alveolata</taxon>
        <taxon>Ciliophora</taxon>
        <taxon>Intramacronucleata</taxon>
        <taxon>Spirotrichea</taxon>
        <taxon>Stichotrichia</taxon>
        <taxon>Sporadotrichida</taxon>
        <taxon>Oxytrichidae</taxon>
        <taxon>Stylonychinae</taxon>
        <taxon>Stylonychia</taxon>
    </lineage>
</organism>
<sequence length="82" mass="9702">MIFKRIPLMVPKEIVHIQVDPEEKEYEKKLLEKNKLIGQNGVNTNDQQKQIFLMPVVKQYIFLQFSTLAKIYNQNVPNVQET</sequence>
<evidence type="ECO:0000313" key="1">
    <source>
        <dbReference type="EMBL" id="CDW76913.1"/>
    </source>
</evidence>
<evidence type="ECO:0000313" key="2">
    <source>
        <dbReference type="Proteomes" id="UP000039865"/>
    </source>
</evidence>
<gene>
    <name evidence="1" type="primary">Contig1660.g1808</name>
    <name evidence="1" type="ORF">STYLEM_5878</name>
</gene>
<proteinExistence type="predicted"/>
<dbReference type="Proteomes" id="UP000039865">
    <property type="component" value="Unassembled WGS sequence"/>
</dbReference>
<name>A0A078A3T2_STYLE</name>
<protein>
    <submittedName>
        <fullName evidence="1">Uncharacterized protein</fullName>
    </submittedName>
</protein>
<reference evidence="1 2" key="1">
    <citation type="submission" date="2014-06" db="EMBL/GenBank/DDBJ databases">
        <authorList>
            <person name="Swart Estienne"/>
        </authorList>
    </citation>
    <scope>NUCLEOTIDE SEQUENCE [LARGE SCALE GENOMIC DNA]</scope>
    <source>
        <strain evidence="1 2">130c</strain>
    </source>
</reference>
<dbReference type="EMBL" id="CCKQ01005662">
    <property type="protein sequence ID" value="CDW76913.1"/>
    <property type="molecule type" value="Genomic_DNA"/>
</dbReference>
<accession>A0A078A3T2</accession>